<dbReference type="PROSITE" id="PS00135">
    <property type="entry name" value="TRYPSIN_SER"/>
    <property type="match status" value="1"/>
</dbReference>
<dbReference type="InterPro" id="IPR009003">
    <property type="entry name" value="Peptidase_S1_PA"/>
</dbReference>
<evidence type="ECO:0000256" key="2">
    <source>
        <dbReference type="RuleBase" id="RU363034"/>
    </source>
</evidence>
<dbReference type="InterPro" id="IPR043504">
    <property type="entry name" value="Peptidase_S1_PA_chymotrypsin"/>
</dbReference>
<feature type="signal peptide" evidence="3">
    <location>
        <begin position="1"/>
        <end position="23"/>
    </location>
</feature>
<dbReference type="Proteomes" id="UP001163036">
    <property type="component" value="Plasmid pVP-16-VB00198-1"/>
</dbReference>
<feature type="chain" id="PRO_5041450880" evidence="3">
    <location>
        <begin position="24"/>
        <end position="369"/>
    </location>
</feature>
<proteinExistence type="predicted"/>
<keyword evidence="5" id="KW-0614">Plasmid</keyword>
<dbReference type="PRINTS" id="PR00722">
    <property type="entry name" value="CHYMOTRYPSIN"/>
</dbReference>
<dbReference type="InterPro" id="IPR001314">
    <property type="entry name" value="Peptidase_S1A"/>
</dbReference>
<keyword evidence="2 5" id="KW-0378">Hydrolase</keyword>
<name>A0AA46UPV2_VIBPH</name>
<dbReference type="Pfam" id="PF00089">
    <property type="entry name" value="Trypsin"/>
    <property type="match status" value="1"/>
</dbReference>
<dbReference type="PROSITE" id="PS00134">
    <property type="entry name" value="TRYPSIN_HIS"/>
    <property type="match status" value="1"/>
</dbReference>
<geneLocation type="plasmid" evidence="5 6">
    <name>pVP-16-VB00198-1</name>
</geneLocation>
<dbReference type="InterPro" id="IPR051333">
    <property type="entry name" value="CLIP_Serine_Protease"/>
</dbReference>
<evidence type="ECO:0000259" key="4">
    <source>
        <dbReference type="PROSITE" id="PS50240"/>
    </source>
</evidence>
<organism evidence="5 6">
    <name type="scientific">Vibrio parahaemolyticus</name>
    <dbReference type="NCBI Taxonomy" id="670"/>
    <lineage>
        <taxon>Bacteria</taxon>
        <taxon>Pseudomonadati</taxon>
        <taxon>Pseudomonadota</taxon>
        <taxon>Gammaproteobacteria</taxon>
        <taxon>Vibrionales</taxon>
        <taxon>Vibrionaceae</taxon>
        <taxon>Vibrio</taxon>
    </lineage>
</organism>
<dbReference type="InterPro" id="IPR018114">
    <property type="entry name" value="TRYPSIN_HIS"/>
</dbReference>
<dbReference type="SUPFAM" id="SSF50494">
    <property type="entry name" value="Trypsin-like serine proteases"/>
    <property type="match status" value="1"/>
</dbReference>
<accession>A0AA46UPV2</accession>
<dbReference type="PANTHER" id="PTHR24260">
    <property type="match status" value="1"/>
</dbReference>
<sequence length="369" mass="40151">MNKMIKKNIAALSLSFLALSVNAETTDFQPQIHNGLKSQLNEVPYQAKLIIERTDGNVVQHSLCGASILDSSVLLTAAHCLENVGAMNFTQAYVTYLDFEDPEAPVEKLFSVYPKDVAIHDLWDGNIESKNDIAVIYAENQLLNAKKIKVADESGFDSMMTEFDNLYVHNGANTGNLLASGYGLDENDVSDVLNRVMLTGVSRTYCEDMKAGGGSSDDIICTKSPDVEVNYAICSGDSGGPLVWKDKGNLADADFGLRLVGVTSYVSVTKLDKKCIMKNDNEHGGFTKISHYYDWINQTVDSMSGSSGYDVTSIQNVSYDFDVDPFIGSEDAEDEPEYAGLIDSSKSGGSTSTLSFLGLLGLALIRRRK</sequence>
<feature type="domain" description="Peptidase S1" evidence="4">
    <location>
        <begin position="32"/>
        <end position="301"/>
    </location>
</feature>
<dbReference type="PROSITE" id="PS50240">
    <property type="entry name" value="TRYPSIN_DOM"/>
    <property type="match status" value="1"/>
</dbReference>
<dbReference type="InterPro" id="IPR033116">
    <property type="entry name" value="TRYPSIN_SER"/>
</dbReference>
<dbReference type="RefSeq" id="WP_053314554.1">
    <property type="nucleotide sequence ID" value="NZ_CP062152.1"/>
</dbReference>
<dbReference type="PANTHER" id="PTHR24260:SF134">
    <property type="entry name" value="AT07769P-RELATED"/>
    <property type="match status" value="1"/>
</dbReference>
<dbReference type="InterPro" id="IPR001254">
    <property type="entry name" value="Trypsin_dom"/>
</dbReference>
<evidence type="ECO:0000256" key="3">
    <source>
        <dbReference type="SAM" id="SignalP"/>
    </source>
</evidence>
<dbReference type="GO" id="GO:0006508">
    <property type="term" value="P:proteolysis"/>
    <property type="evidence" value="ECO:0007669"/>
    <property type="project" value="UniProtKB-KW"/>
</dbReference>
<dbReference type="GO" id="GO:0004252">
    <property type="term" value="F:serine-type endopeptidase activity"/>
    <property type="evidence" value="ECO:0007669"/>
    <property type="project" value="InterPro"/>
</dbReference>
<evidence type="ECO:0000313" key="6">
    <source>
        <dbReference type="Proteomes" id="UP001163036"/>
    </source>
</evidence>
<dbReference type="SMART" id="SM00020">
    <property type="entry name" value="Tryp_SPc"/>
    <property type="match status" value="1"/>
</dbReference>
<keyword evidence="2 5" id="KW-0645">Protease</keyword>
<reference evidence="5" key="1">
    <citation type="submission" date="2022-05" db="EMBL/GenBank/DDBJ databases">
        <title>Megaplasmid of Vibrio parahaemolyticus.</title>
        <authorList>
            <person name="Strauch E."/>
            <person name="Borowiak M."/>
        </authorList>
    </citation>
    <scope>NUCLEOTIDE SEQUENCE</scope>
    <source>
        <strain evidence="5">16-VB00198</strain>
        <plasmid evidence="5">pVP-16-VB00198-1</plasmid>
    </source>
</reference>
<dbReference type="EC" id="3.4.21.-" evidence="5"/>
<keyword evidence="3" id="KW-0732">Signal</keyword>
<dbReference type="Gene3D" id="2.40.10.10">
    <property type="entry name" value="Trypsin-like serine proteases"/>
    <property type="match status" value="1"/>
</dbReference>
<evidence type="ECO:0000313" key="5">
    <source>
        <dbReference type="EMBL" id="UYV29565.1"/>
    </source>
</evidence>
<dbReference type="AlphaFoldDB" id="A0AA46UPV2"/>
<keyword evidence="2" id="KW-0720">Serine protease</keyword>
<keyword evidence="1" id="KW-1015">Disulfide bond</keyword>
<protein>
    <submittedName>
        <fullName evidence="5">Trypsin-like serine protease</fullName>
        <ecNumber evidence="5">3.4.21.-</ecNumber>
    </submittedName>
</protein>
<evidence type="ECO:0000256" key="1">
    <source>
        <dbReference type="ARBA" id="ARBA00023157"/>
    </source>
</evidence>
<gene>
    <name evidence="5" type="ORF">M5598_26685</name>
</gene>
<dbReference type="EMBL" id="CP097357">
    <property type="protein sequence ID" value="UYV29565.1"/>
    <property type="molecule type" value="Genomic_DNA"/>
</dbReference>